<accession>A0A6A7ASC5</accession>
<proteinExistence type="predicted"/>
<gene>
    <name evidence="1" type="ORF">T440DRAFT_545748</name>
</gene>
<protein>
    <recommendedName>
        <fullName evidence="3">Alpha/beta-hydrolase</fullName>
    </recommendedName>
</protein>
<reference evidence="1" key="1">
    <citation type="submission" date="2020-01" db="EMBL/GenBank/DDBJ databases">
        <authorList>
            <consortium name="DOE Joint Genome Institute"/>
            <person name="Haridas S."/>
            <person name="Albert R."/>
            <person name="Binder M."/>
            <person name="Bloem J."/>
            <person name="Labutti K."/>
            <person name="Salamov A."/>
            <person name="Andreopoulos B."/>
            <person name="Baker S.E."/>
            <person name="Barry K."/>
            <person name="Bills G."/>
            <person name="Bluhm B.H."/>
            <person name="Cannon C."/>
            <person name="Castanera R."/>
            <person name="Culley D.E."/>
            <person name="Daum C."/>
            <person name="Ezra D."/>
            <person name="Gonzalez J.B."/>
            <person name="Henrissat B."/>
            <person name="Kuo A."/>
            <person name="Liang C."/>
            <person name="Lipzen A."/>
            <person name="Lutzoni F."/>
            <person name="Magnuson J."/>
            <person name="Mondo S."/>
            <person name="Nolan M."/>
            <person name="Ohm R."/>
            <person name="Pangilinan J."/>
            <person name="Park H.-J."/>
            <person name="Ramirez L."/>
            <person name="Alfaro M."/>
            <person name="Sun H."/>
            <person name="Tritt A."/>
            <person name="Yoshinaga Y."/>
            <person name="Zwiers L.-H."/>
            <person name="Turgeon B.G."/>
            <person name="Goodwin S.B."/>
            <person name="Spatafora J.W."/>
            <person name="Crous P.W."/>
            <person name="Grigoriev I.V."/>
        </authorList>
    </citation>
    <scope>NUCLEOTIDE SEQUENCE</scope>
    <source>
        <strain evidence="1">IPT5</strain>
    </source>
</reference>
<dbReference type="Proteomes" id="UP000799423">
    <property type="component" value="Unassembled WGS sequence"/>
</dbReference>
<dbReference type="EMBL" id="MU006356">
    <property type="protein sequence ID" value="KAF2845015.1"/>
    <property type="molecule type" value="Genomic_DNA"/>
</dbReference>
<dbReference type="AlphaFoldDB" id="A0A6A7ASC5"/>
<dbReference type="InterPro" id="IPR029058">
    <property type="entry name" value="AB_hydrolase_fold"/>
</dbReference>
<keyword evidence="2" id="KW-1185">Reference proteome</keyword>
<evidence type="ECO:0000313" key="1">
    <source>
        <dbReference type="EMBL" id="KAF2845015.1"/>
    </source>
</evidence>
<sequence length="585" mass="65348">MNSYSYSVSQLFAPYKVPLVEGQEMVRALKITQEVTDDTQAAFLGFVPGELRLSCIQLACAPMPKGDLEQRPWIPMCIHLVKGLAVGGTFIVDFDWLSTLKQGTLERTSQEKLATHYAELLASLNDYELRAKIVAAGQKILLTLLNPIDLQQSALTACHQLEEKSNKVLQRFELLDYEYSRLWPDASKCHPREREPASKAMGRPIYTDLKVNLAIPKHLLEYSEPISMKPMVRFLGGGGTTGRGLGLWLYPADLELAEERRDSFVCDVELPLLPESDGTVIMDCLRRSMVWLSGNLQSKLQGINIAWRVDWDSTSLIGSSFGGGMALLAFVMKTPVRAREVVLRDPLLGDYCRLPGEYAGVSISRERASQDALEVLGLLQRLPYVLPRSGSAPPEAMWAGAMFSMSHSYAKFWKAQTVEEQLMKTTQCPNRGVRFFVRQASEDKHVNVQKTVNLVEWIRRQWDVPVDFKIHAGKAHGYLRSEPRAQLQTLVRATVSIAAEETGRPIHQDLQVKLAVPAALLDQSIHVSLKPMLRFPGGGGTTGHGQGLWLYPADFEQAEQRRDTFVCDTELPLLPESDGTVIMIT</sequence>
<evidence type="ECO:0000313" key="2">
    <source>
        <dbReference type="Proteomes" id="UP000799423"/>
    </source>
</evidence>
<dbReference type="SUPFAM" id="SSF53474">
    <property type="entry name" value="alpha/beta-Hydrolases"/>
    <property type="match status" value="1"/>
</dbReference>
<organism evidence="1 2">
    <name type="scientific">Plenodomus tracheiphilus IPT5</name>
    <dbReference type="NCBI Taxonomy" id="1408161"/>
    <lineage>
        <taxon>Eukaryota</taxon>
        <taxon>Fungi</taxon>
        <taxon>Dikarya</taxon>
        <taxon>Ascomycota</taxon>
        <taxon>Pezizomycotina</taxon>
        <taxon>Dothideomycetes</taxon>
        <taxon>Pleosporomycetidae</taxon>
        <taxon>Pleosporales</taxon>
        <taxon>Pleosporineae</taxon>
        <taxon>Leptosphaeriaceae</taxon>
        <taxon>Plenodomus</taxon>
    </lineage>
</organism>
<evidence type="ECO:0008006" key="3">
    <source>
        <dbReference type="Google" id="ProtNLM"/>
    </source>
</evidence>
<dbReference type="OrthoDB" id="3798153at2759"/>
<dbReference type="Gene3D" id="3.40.50.1820">
    <property type="entry name" value="alpha/beta hydrolase"/>
    <property type="match status" value="1"/>
</dbReference>
<name>A0A6A7ASC5_9PLEO</name>